<feature type="region of interest" description="Disordered" evidence="6">
    <location>
        <begin position="418"/>
        <end position="437"/>
    </location>
</feature>
<dbReference type="InterPro" id="IPR001245">
    <property type="entry name" value="Ser-Thr/Tyr_kinase_cat_dom"/>
</dbReference>
<dbReference type="PROSITE" id="PS00108">
    <property type="entry name" value="PROTEIN_KINASE_ST"/>
    <property type="match status" value="1"/>
</dbReference>
<protein>
    <submittedName>
        <fullName evidence="9">Probable serine/threonine-protein kinase PBL11 isoform X1</fullName>
    </submittedName>
</protein>
<feature type="domain" description="Protein kinase" evidence="7">
    <location>
        <begin position="129"/>
        <end position="413"/>
    </location>
</feature>
<keyword evidence="4" id="KW-0472">Membrane</keyword>
<feature type="compositionally biased region" description="Basic and acidic residues" evidence="6">
    <location>
        <begin position="41"/>
        <end position="65"/>
    </location>
</feature>
<keyword evidence="5" id="KW-0449">Lipoprotein</keyword>
<feature type="compositionally biased region" description="Polar residues" evidence="6">
    <location>
        <begin position="70"/>
        <end position="80"/>
    </location>
</feature>
<dbReference type="InterPro" id="IPR000719">
    <property type="entry name" value="Prot_kinase_dom"/>
</dbReference>
<evidence type="ECO:0000256" key="2">
    <source>
        <dbReference type="ARBA" id="ARBA00022475"/>
    </source>
</evidence>
<feature type="region of interest" description="Disordered" evidence="6">
    <location>
        <begin position="37"/>
        <end position="104"/>
    </location>
</feature>
<dbReference type="RefSeq" id="XP_060669406.1">
    <property type="nucleotide sequence ID" value="XM_060813423.1"/>
</dbReference>
<dbReference type="PANTHER" id="PTHR47985:SF44">
    <property type="entry name" value="SERINE_THREONINE-PROTEIN KINASE PBS1"/>
    <property type="match status" value="1"/>
</dbReference>
<dbReference type="CDD" id="cd14066">
    <property type="entry name" value="STKc_IRAK"/>
    <property type="match status" value="1"/>
</dbReference>
<dbReference type="SMART" id="SM00220">
    <property type="entry name" value="S_TKc"/>
    <property type="match status" value="1"/>
</dbReference>
<evidence type="ECO:0000256" key="4">
    <source>
        <dbReference type="ARBA" id="ARBA00023136"/>
    </source>
</evidence>
<dbReference type="GeneID" id="107428832"/>
<evidence type="ECO:0000259" key="7">
    <source>
        <dbReference type="PROSITE" id="PS50011"/>
    </source>
</evidence>
<dbReference type="PANTHER" id="PTHR47985">
    <property type="entry name" value="OS07G0668900 PROTEIN"/>
    <property type="match status" value="1"/>
</dbReference>
<comment type="subcellular location">
    <subcellularLocation>
        <location evidence="1">Cell membrane</location>
        <topology evidence="1">Lipid-anchor</topology>
    </subcellularLocation>
</comment>
<sequence length="465" mass="52027">MGNCLKKLQLEDPNQPVAIPHPHADGVEGIVFQTKKIGKTSHHDRISSAFTEKHGKHESQRRSPLADRNSGASISSNTQIVGRKRRKNRRRGNQQTSRNWNSNGKKEVLHGYKSYCFCYSVLKAATQKFNSKNLLGQGGSADVYKGFLSYCNCTYTASKPNAGLAVAVKILRKKDPQGQEEWENEVKFLSKLNHPNIVQLIGYCCDGEHRILVYECMSRGSLEDHLLKEVERKLNWRTRINIAFGIAEGLAYIHARGKPIIHRDLKASNILLDANFKPKLSDFGLALYGPKGDVDHVSTRVLGTRGYFAPEYIGTGHLTLKVDVYSFGVVLLQILSGYGAVKKFTDGTTGNLVQWAEPRFSQLRIDSLVDEALGNNFPMEEARRFAELTQQCLHLDPQSRPTMAEVVTKLEQLQQNARGSCNQTSPPIARNQTPPTIATFSSCPPPSTKKLRSHAWRDTSYPTYC</sequence>
<dbReference type="Proteomes" id="UP001652623">
    <property type="component" value="Chromosome 12"/>
</dbReference>
<dbReference type="Gene3D" id="3.30.200.20">
    <property type="entry name" value="Phosphorylase Kinase, domain 1"/>
    <property type="match status" value="1"/>
</dbReference>
<dbReference type="GO" id="GO:0016301">
    <property type="term" value="F:kinase activity"/>
    <property type="evidence" value="ECO:0007669"/>
    <property type="project" value="UniProtKB-KW"/>
</dbReference>
<keyword evidence="3" id="KW-0723">Serine/threonine-protein kinase</keyword>
<dbReference type="Pfam" id="PF07714">
    <property type="entry name" value="PK_Tyr_Ser-Thr"/>
    <property type="match status" value="1"/>
</dbReference>
<gene>
    <name evidence="9" type="primary">LOC107428832</name>
</gene>
<evidence type="ECO:0000256" key="6">
    <source>
        <dbReference type="SAM" id="MobiDB-lite"/>
    </source>
</evidence>
<keyword evidence="2" id="KW-1003">Cell membrane</keyword>
<keyword evidence="9" id="KW-0418">Kinase</keyword>
<dbReference type="PROSITE" id="PS50011">
    <property type="entry name" value="PROTEIN_KINASE_DOM"/>
    <property type="match status" value="1"/>
</dbReference>
<feature type="compositionally biased region" description="Basic residues" evidence="6">
    <location>
        <begin position="82"/>
        <end position="92"/>
    </location>
</feature>
<dbReference type="Gene3D" id="1.10.510.10">
    <property type="entry name" value="Transferase(Phosphotransferase) domain 1"/>
    <property type="match status" value="1"/>
</dbReference>
<evidence type="ECO:0000256" key="1">
    <source>
        <dbReference type="ARBA" id="ARBA00004193"/>
    </source>
</evidence>
<evidence type="ECO:0000256" key="5">
    <source>
        <dbReference type="ARBA" id="ARBA00023288"/>
    </source>
</evidence>
<evidence type="ECO:0000313" key="9">
    <source>
        <dbReference type="RefSeq" id="XP_060669406.1"/>
    </source>
</evidence>
<dbReference type="InterPro" id="IPR008271">
    <property type="entry name" value="Ser/Thr_kinase_AS"/>
</dbReference>
<accession>A0ABM3ZY48</accession>
<keyword evidence="9" id="KW-0808">Transferase</keyword>
<reference evidence="9" key="1">
    <citation type="submission" date="2025-08" db="UniProtKB">
        <authorList>
            <consortium name="RefSeq"/>
        </authorList>
    </citation>
    <scope>IDENTIFICATION</scope>
    <source>
        <tissue evidence="9">Seedling</tissue>
    </source>
</reference>
<evidence type="ECO:0000256" key="3">
    <source>
        <dbReference type="ARBA" id="ARBA00022527"/>
    </source>
</evidence>
<evidence type="ECO:0000313" key="8">
    <source>
        <dbReference type="Proteomes" id="UP001652623"/>
    </source>
</evidence>
<organism evidence="8 9">
    <name type="scientific">Ziziphus jujuba</name>
    <name type="common">Chinese jujube</name>
    <name type="synonym">Ziziphus sativa</name>
    <dbReference type="NCBI Taxonomy" id="326968"/>
    <lineage>
        <taxon>Eukaryota</taxon>
        <taxon>Viridiplantae</taxon>
        <taxon>Streptophyta</taxon>
        <taxon>Embryophyta</taxon>
        <taxon>Tracheophyta</taxon>
        <taxon>Spermatophyta</taxon>
        <taxon>Magnoliopsida</taxon>
        <taxon>eudicotyledons</taxon>
        <taxon>Gunneridae</taxon>
        <taxon>Pentapetalae</taxon>
        <taxon>rosids</taxon>
        <taxon>fabids</taxon>
        <taxon>Rosales</taxon>
        <taxon>Rhamnaceae</taxon>
        <taxon>Paliureae</taxon>
        <taxon>Ziziphus</taxon>
    </lineage>
</organism>
<proteinExistence type="predicted"/>
<dbReference type="InterPro" id="IPR011009">
    <property type="entry name" value="Kinase-like_dom_sf"/>
</dbReference>
<keyword evidence="8" id="KW-1185">Reference proteome</keyword>
<name>A0ABM3ZY48_ZIZJJ</name>
<dbReference type="SUPFAM" id="SSF56112">
    <property type="entry name" value="Protein kinase-like (PK-like)"/>
    <property type="match status" value="1"/>
</dbReference>